<organism evidence="1 2">
    <name type="scientific">Micromonospora coerulea</name>
    <dbReference type="NCBI Taxonomy" id="47856"/>
    <lineage>
        <taxon>Bacteria</taxon>
        <taxon>Bacillati</taxon>
        <taxon>Actinomycetota</taxon>
        <taxon>Actinomycetes</taxon>
        <taxon>Micromonosporales</taxon>
        <taxon>Micromonosporaceae</taxon>
        <taxon>Micromonospora</taxon>
    </lineage>
</organism>
<dbReference type="Proteomes" id="UP001500307">
    <property type="component" value="Unassembled WGS sequence"/>
</dbReference>
<comment type="caution">
    <text evidence="1">The sequence shown here is derived from an EMBL/GenBank/DDBJ whole genome shotgun (WGS) entry which is preliminary data.</text>
</comment>
<proteinExistence type="predicted"/>
<dbReference type="EMBL" id="BAABGU010000001">
    <property type="protein sequence ID" value="GAA4562271.1"/>
    <property type="molecule type" value="Genomic_DNA"/>
</dbReference>
<evidence type="ECO:0000313" key="1">
    <source>
        <dbReference type="EMBL" id="GAA4562271.1"/>
    </source>
</evidence>
<reference evidence="2" key="1">
    <citation type="journal article" date="2019" name="Int. J. Syst. Evol. Microbiol.">
        <title>The Global Catalogue of Microorganisms (GCM) 10K type strain sequencing project: providing services to taxonomists for standard genome sequencing and annotation.</title>
        <authorList>
            <consortium name="The Broad Institute Genomics Platform"/>
            <consortium name="The Broad Institute Genome Sequencing Center for Infectious Disease"/>
            <person name="Wu L."/>
            <person name="Ma J."/>
        </authorList>
    </citation>
    <scope>NUCLEOTIDE SEQUENCE [LARGE SCALE GENOMIC DNA]</scope>
    <source>
        <strain evidence="2">JCM 3175</strain>
    </source>
</reference>
<sequence>MAGRDYRAFVARTLADGTLGDTIVDTTCTPPTTHTLGGVIGHVITFAAVRRTLAIGALHTAGVTDLGAGDPRPYLDAHAG</sequence>
<accession>A0ABP8S677</accession>
<evidence type="ECO:0008006" key="3">
    <source>
        <dbReference type="Google" id="ProtNLM"/>
    </source>
</evidence>
<keyword evidence="2" id="KW-1185">Reference proteome</keyword>
<protein>
    <recommendedName>
        <fullName evidence="3">DinB family protein</fullName>
    </recommendedName>
</protein>
<gene>
    <name evidence="1" type="ORF">GCM10023176_02980</name>
</gene>
<evidence type="ECO:0000313" key="2">
    <source>
        <dbReference type="Proteomes" id="UP001500307"/>
    </source>
</evidence>
<name>A0ABP8S677_9ACTN</name>
<dbReference type="RefSeq" id="WP_346115866.1">
    <property type="nucleotide sequence ID" value="NZ_BAABGU010000001.1"/>
</dbReference>